<dbReference type="EMBL" id="JADIMB010000086">
    <property type="protein sequence ID" value="MBO8471324.1"/>
    <property type="molecule type" value="Genomic_DNA"/>
</dbReference>
<name>A0A9D9IGZ5_9BACT</name>
<sequence>MKEVMRKTILFAAVLLSVFSCKVDDGNYNIVDSLKLSEYGSNVVISYIEPCASMMFFLLELDTFEAMTSEEQKESWLNGFVLHLDENTLSMENGYYEATFHTGGKSIRDAGTEWKVDNYCGYYYYNNYAFDVVVRCAGDGVWRITSEVPATDADVRMEITAEESPDGFTGTFTVSGEETSSDGYRALFSNSESPCTFTYTRPDEEGLTGPDFNMSGVISVDIYDGQGLKDWCVVDYSSDGQTSFRTSRD</sequence>
<gene>
    <name evidence="1" type="ORF">IAB82_05965</name>
</gene>
<dbReference type="AlphaFoldDB" id="A0A9D9IGZ5"/>
<evidence type="ECO:0000313" key="1">
    <source>
        <dbReference type="EMBL" id="MBO8471324.1"/>
    </source>
</evidence>
<reference evidence="1" key="1">
    <citation type="submission" date="2020-10" db="EMBL/GenBank/DDBJ databases">
        <authorList>
            <person name="Gilroy R."/>
        </authorList>
    </citation>
    <scope>NUCLEOTIDE SEQUENCE</scope>
    <source>
        <strain evidence="1">B2-22910</strain>
    </source>
</reference>
<dbReference type="Proteomes" id="UP000823603">
    <property type="component" value="Unassembled WGS sequence"/>
</dbReference>
<evidence type="ECO:0008006" key="3">
    <source>
        <dbReference type="Google" id="ProtNLM"/>
    </source>
</evidence>
<evidence type="ECO:0000313" key="2">
    <source>
        <dbReference type="Proteomes" id="UP000823603"/>
    </source>
</evidence>
<protein>
    <recommendedName>
        <fullName evidence="3">Lipoprotein</fullName>
    </recommendedName>
</protein>
<dbReference type="PROSITE" id="PS51257">
    <property type="entry name" value="PROKAR_LIPOPROTEIN"/>
    <property type="match status" value="1"/>
</dbReference>
<organism evidence="1 2">
    <name type="scientific">Candidatus Cryptobacteroides faecavium</name>
    <dbReference type="NCBI Taxonomy" id="2840762"/>
    <lineage>
        <taxon>Bacteria</taxon>
        <taxon>Pseudomonadati</taxon>
        <taxon>Bacteroidota</taxon>
        <taxon>Bacteroidia</taxon>
        <taxon>Bacteroidales</taxon>
        <taxon>Candidatus Cryptobacteroides</taxon>
    </lineage>
</organism>
<comment type="caution">
    <text evidence="1">The sequence shown here is derived from an EMBL/GenBank/DDBJ whole genome shotgun (WGS) entry which is preliminary data.</text>
</comment>
<accession>A0A9D9IGZ5</accession>
<proteinExistence type="predicted"/>
<reference evidence="1" key="2">
    <citation type="journal article" date="2021" name="PeerJ">
        <title>Extensive microbial diversity within the chicken gut microbiome revealed by metagenomics and culture.</title>
        <authorList>
            <person name="Gilroy R."/>
            <person name="Ravi A."/>
            <person name="Getino M."/>
            <person name="Pursley I."/>
            <person name="Horton D.L."/>
            <person name="Alikhan N.F."/>
            <person name="Baker D."/>
            <person name="Gharbi K."/>
            <person name="Hall N."/>
            <person name="Watson M."/>
            <person name="Adriaenssens E.M."/>
            <person name="Foster-Nyarko E."/>
            <person name="Jarju S."/>
            <person name="Secka A."/>
            <person name="Antonio M."/>
            <person name="Oren A."/>
            <person name="Chaudhuri R.R."/>
            <person name="La Ragione R."/>
            <person name="Hildebrand F."/>
            <person name="Pallen M.J."/>
        </authorList>
    </citation>
    <scope>NUCLEOTIDE SEQUENCE</scope>
    <source>
        <strain evidence="1">B2-22910</strain>
    </source>
</reference>